<dbReference type="InterPro" id="IPR012823">
    <property type="entry name" value="Flagell_FliJ"/>
</dbReference>
<evidence type="ECO:0000256" key="1">
    <source>
        <dbReference type="ARBA" id="ARBA00004413"/>
    </source>
</evidence>
<keyword evidence="9" id="KW-0472">Membrane</keyword>
<dbReference type="GO" id="GO:0009288">
    <property type="term" value="C:bacterial-type flagellum"/>
    <property type="evidence" value="ECO:0007669"/>
    <property type="project" value="InterPro"/>
</dbReference>
<keyword evidence="13" id="KW-1185">Reference proteome</keyword>
<dbReference type="InterPro" id="IPR053716">
    <property type="entry name" value="Flag_assembly_chemotaxis_eff"/>
</dbReference>
<organism evidence="12 13">
    <name type="scientific">[Anoxybacillus] calidus</name>
    <dbReference type="NCBI Taxonomy" id="575178"/>
    <lineage>
        <taxon>Bacteria</taxon>
        <taxon>Bacillati</taxon>
        <taxon>Bacillota</taxon>
        <taxon>Bacilli</taxon>
        <taxon>Bacillales</taxon>
        <taxon>Anoxybacillaceae</taxon>
        <taxon>Paranoxybacillus</taxon>
    </lineage>
</organism>
<evidence type="ECO:0000256" key="10">
    <source>
        <dbReference type="ARBA" id="ARBA00023225"/>
    </source>
</evidence>
<protein>
    <recommendedName>
        <fullName evidence="3">Flagellar FliJ protein</fullName>
    </recommendedName>
</protein>
<dbReference type="Pfam" id="PF02050">
    <property type="entry name" value="FliJ"/>
    <property type="match status" value="1"/>
</dbReference>
<dbReference type="GO" id="GO:0015031">
    <property type="term" value="P:protein transport"/>
    <property type="evidence" value="ECO:0007669"/>
    <property type="project" value="UniProtKB-KW"/>
</dbReference>
<keyword evidence="7" id="KW-1005">Bacterial flagellum biogenesis</keyword>
<dbReference type="RefSeq" id="WP_181536703.1">
    <property type="nucleotide sequence ID" value="NZ_JACDUU010000002.1"/>
</dbReference>
<feature type="coiled-coil region" evidence="11">
    <location>
        <begin position="73"/>
        <end position="121"/>
    </location>
</feature>
<accession>A0A7W0BW34</accession>
<evidence type="ECO:0000256" key="11">
    <source>
        <dbReference type="SAM" id="Coils"/>
    </source>
</evidence>
<keyword evidence="11" id="KW-0175">Coiled coil</keyword>
<evidence type="ECO:0000256" key="7">
    <source>
        <dbReference type="ARBA" id="ARBA00022795"/>
    </source>
</evidence>
<comment type="subcellular location">
    <subcellularLocation>
        <location evidence="1">Cell membrane</location>
        <topology evidence="1">Peripheral membrane protein</topology>
        <orientation evidence="1">Cytoplasmic side</orientation>
    </subcellularLocation>
</comment>
<proteinExistence type="inferred from homology"/>
<evidence type="ECO:0000256" key="3">
    <source>
        <dbReference type="ARBA" id="ARBA00020392"/>
    </source>
</evidence>
<keyword evidence="5" id="KW-1003">Cell membrane</keyword>
<evidence type="ECO:0000313" key="13">
    <source>
        <dbReference type="Proteomes" id="UP000580891"/>
    </source>
</evidence>
<keyword evidence="6" id="KW-0145">Chemotaxis</keyword>
<evidence type="ECO:0000256" key="5">
    <source>
        <dbReference type="ARBA" id="ARBA00022475"/>
    </source>
</evidence>
<reference evidence="12 13" key="1">
    <citation type="submission" date="2020-07" db="EMBL/GenBank/DDBJ databases">
        <title>Genomic Encyclopedia of Type Strains, Phase IV (KMG-IV): sequencing the most valuable type-strain genomes for metagenomic binning, comparative biology and taxonomic classification.</title>
        <authorList>
            <person name="Goeker M."/>
        </authorList>
    </citation>
    <scope>NUCLEOTIDE SEQUENCE [LARGE SCALE GENOMIC DNA]</scope>
    <source>
        <strain evidence="12 13">DSM 25220</strain>
    </source>
</reference>
<keyword evidence="12" id="KW-0966">Cell projection</keyword>
<dbReference type="Gene3D" id="1.10.287.1700">
    <property type="match status" value="1"/>
</dbReference>
<keyword evidence="8" id="KW-0653">Protein transport</keyword>
<evidence type="ECO:0000256" key="8">
    <source>
        <dbReference type="ARBA" id="ARBA00022927"/>
    </source>
</evidence>
<keyword evidence="10" id="KW-1006">Bacterial flagellum protein export</keyword>
<name>A0A7W0BW34_9BACL</name>
<dbReference type="GO" id="GO:0006935">
    <property type="term" value="P:chemotaxis"/>
    <property type="evidence" value="ECO:0007669"/>
    <property type="project" value="UniProtKB-KW"/>
</dbReference>
<dbReference type="NCBIfam" id="TIGR02473">
    <property type="entry name" value="flagell_FliJ"/>
    <property type="match status" value="1"/>
</dbReference>
<comment type="similarity">
    <text evidence="2">Belongs to the FliJ family.</text>
</comment>
<gene>
    <name evidence="12" type="ORF">HNQ85_001076</name>
</gene>
<comment type="caution">
    <text evidence="12">The sequence shown here is derived from an EMBL/GenBank/DDBJ whole genome shotgun (WGS) entry which is preliminary data.</text>
</comment>
<sequence length="147" mass="17996">MGYQFKFEKILFIKENEKDKALGEYNEAVKRFEEVAKKLYHFLKQKEDYEEMHQQKLQAGLPIQEIRYFQQFITNLERTISHYQQLVVQARQQMQLKQMKLAELNIEVKKYEKMKEKYFQTFLQKLQAEENKLMDEISIQQFVNRGN</sequence>
<keyword evidence="12" id="KW-0282">Flagellum</keyword>
<dbReference type="GO" id="GO:0005886">
    <property type="term" value="C:plasma membrane"/>
    <property type="evidence" value="ECO:0007669"/>
    <property type="project" value="UniProtKB-SubCell"/>
</dbReference>
<evidence type="ECO:0000256" key="4">
    <source>
        <dbReference type="ARBA" id="ARBA00022448"/>
    </source>
</evidence>
<evidence type="ECO:0000313" key="12">
    <source>
        <dbReference type="EMBL" id="MBA2870806.1"/>
    </source>
</evidence>
<dbReference type="AlphaFoldDB" id="A0A7W0BW34"/>
<dbReference type="GO" id="GO:0044781">
    <property type="term" value="P:bacterial-type flagellum organization"/>
    <property type="evidence" value="ECO:0007669"/>
    <property type="project" value="UniProtKB-KW"/>
</dbReference>
<dbReference type="EMBL" id="JACDUU010000002">
    <property type="protein sequence ID" value="MBA2870806.1"/>
    <property type="molecule type" value="Genomic_DNA"/>
</dbReference>
<evidence type="ECO:0000256" key="2">
    <source>
        <dbReference type="ARBA" id="ARBA00010004"/>
    </source>
</evidence>
<dbReference type="Proteomes" id="UP000580891">
    <property type="component" value="Unassembled WGS sequence"/>
</dbReference>
<keyword evidence="12" id="KW-0969">Cilium</keyword>
<keyword evidence="4" id="KW-0813">Transport</keyword>
<dbReference type="GO" id="GO:0071973">
    <property type="term" value="P:bacterial-type flagellum-dependent cell motility"/>
    <property type="evidence" value="ECO:0007669"/>
    <property type="project" value="InterPro"/>
</dbReference>
<evidence type="ECO:0000256" key="9">
    <source>
        <dbReference type="ARBA" id="ARBA00023136"/>
    </source>
</evidence>
<evidence type="ECO:0000256" key="6">
    <source>
        <dbReference type="ARBA" id="ARBA00022500"/>
    </source>
</evidence>